<feature type="region of interest" description="Disordered" evidence="1">
    <location>
        <begin position="761"/>
        <end position="803"/>
    </location>
</feature>
<feature type="transmembrane region" description="Helical" evidence="2">
    <location>
        <begin position="235"/>
        <end position="260"/>
    </location>
</feature>
<dbReference type="Pfam" id="PF03707">
    <property type="entry name" value="MHYT"/>
    <property type="match status" value="2"/>
</dbReference>
<feature type="compositionally biased region" description="Low complexity" evidence="1">
    <location>
        <begin position="982"/>
        <end position="1001"/>
    </location>
</feature>
<accession>A0AAE0PJY9</accession>
<feature type="transmembrane region" description="Helical" evidence="2">
    <location>
        <begin position="20"/>
        <end position="45"/>
    </location>
</feature>
<keyword evidence="2" id="KW-1133">Transmembrane helix</keyword>
<dbReference type="PROSITE" id="PS50924">
    <property type="entry name" value="MHYT"/>
    <property type="match status" value="1"/>
</dbReference>
<feature type="compositionally biased region" description="Low complexity" evidence="1">
    <location>
        <begin position="1130"/>
        <end position="1147"/>
    </location>
</feature>
<proteinExistence type="predicted"/>
<sequence>MNETQNEEDLRELAKYLGQVVPFHLSPGIIVLSYIISLCGAISTLELMNRRTSRKGLYNHLLLIGAAISLGGVSIWCMHYIGNRAIILHQGEVSLQIAYHAGITAASFFVPIVVLLSAFFITANATLITWWRILLAGCLSGAATCGMHYLGSAAIRNYKCSYDTGYVLGATVIAVFASTAALALFFVFKALWTNSWWKRLGCAVILSGSVSGMHWCAAVGTTYHLTNLENVRNMVAHNATLIVVPFLAISCCLVMAGVAIHSSRVRKVYASKAQKITLAAAIFDDHGRILVTPDGNLPSEEITTTFLQKSQNDIFSTAHPLFHWIYQASRDWYLISRMVDKMDRHLASLPHSSTSHSRKARMGIEFIDEEGKIIEDYDVIFREMFCLATVDLSAKMNMTLDEAGVLWDEILTTGGITSASHSPHGTHGGIGSKRNSDASGAGAGHDKKGSASTSSAAEITRQELEDLAEKGLVQTGDHGHGSLMFLVKRVQGSHAIDKLEASGHIFADLHQVCRIMNNTMQIRTGKLEEKLRSMERYTHDAMLDPGVHVGLFAIRARVDVQQFDVMVRKEARGLLPSVKLPIERLDSSDLAFLQRHDGLSISYFLKRFRHSEEIPQQDAKIARILYNALKDLRSLVDDTLFDEATLVAKVSQVPCKSPDNDSRAITCSMLAFCMMIPIHKSVNCPEFEFTPLPFYKVRQLAYKNSPYHAAFARSVHREIYPILNHLPTTTAVPDKGRVPAWLSSWLPSSLRGPILPLWRRPNRQSHNLHPWRQHRDEMDSSSLVSSSKEHVRQASSHRSMSTHSLDVYSTINSEDNNKGGTQIQLQPQSPLQLSPLPSSSTGLSQQQQQQQQGPGSPTTPTGDLMTCPMTLHLYSPREKPQQLSYGGIMISQEVSVSVDDSIPPVTISSGKSSSRSPHRHHHHHHTHSHHHSRGHHHRPILHHHSRSAGGAIDLGGKKKRFLGSSSDKQQNQKNQRTRSRSRSGSMGAGLTLSTTTTTSATNPRSQGHFNRRSSCPLDYIDPLNPLNPEWHEDHAPSEACEVNHCGKHHYLHNHNHAVRHGLGQGLGQLGHLSPPQTSPTRRSPFNMLNLPPSDPSIHLSSDSGQQEGSTSPKSTSPQGSMTDFGLALGPSASSPTSPPCTSNRPRTAPGMPLGSVLSFSQALENPLGSAYGGYDGVSASVLGIGASKVEVKKETDVVMTFVDDLFSVCVNKSGAGAGGSGGGMGIGGVMGGGDRERPWRR</sequence>
<feature type="transmembrane region" description="Helical" evidence="2">
    <location>
        <begin position="167"/>
        <end position="188"/>
    </location>
</feature>
<keyword evidence="2" id="KW-0812">Transmembrane</keyword>
<organism evidence="4 5">
    <name type="scientific">Sordaria brevicollis</name>
    <dbReference type="NCBI Taxonomy" id="83679"/>
    <lineage>
        <taxon>Eukaryota</taxon>
        <taxon>Fungi</taxon>
        <taxon>Dikarya</taxon>
        <taxon>Ascomycota</taxon>
        <taxon>Pezizomycotina</taxon>
        <taxon>Sordariomycetes</taxon>
        <taxon>Sordariomycetidae</taxon>
        <taxon>Sordariales</taxon>
        <taxon>Sordariaceae</taxon>
        <taxon>Sordaria</taxon>
    </lineage>
</organism>
<feature type="region of interest" description="Disordered" evidence="1">
    <location>
        <begin position="901"/>
        <end position="1013"/>
    </location>
</feature>
<keyword evidence="5" id="KW-1185">Reference proteome</keyword>
<dbReference type="Proteomes" id="UP001281003">
    <property type="component" value="Unassembled WGS sequence"/>
</dbReference>
<feature type="domain" description="MHYT" evidence="3">
    <location>
        <begin position="25"/>
        <end position="224"/>
    </location>
</feature>
<keyword evidence="2" id="KW-0472">Membrane</keyword>
<comment type="caution">
    <text evidence="4">The sequence shown here is derived from an EMBL/GenBank/DDBJ whole genome shotgun (WGS) entry which is preliminary data.</text>
</comment>
<dbReference type="AlphaFoldDB" id="A0AAE0PJY9"/>
<feature type="compositionally biased region" description="Basic residues" evidence="1">
    <location>
        <begin position="916"/>
        <end position="946"/>
    </location>
</feature>
<feature type="transmembrane region" description="Helical" evidence="2">
    <location>
        <begin position="200"/>
        <end position="223"/>
    </location>
</feature>
<dbReference type="EMBL" id="JAUTDP010000002">
    <property type="protein sequence ID" value="KAK3401284.1"/>
    <property type="molecule type" value="Genomic_DNA"/>
</dbReference>
<evidence type="ECO:0000259" key="3">
    <source>
        <dbReference type="PROSITE" id="PS50924"/>
    </source>
</evidence>
<dbReference type="PANTHER" id="PTHR35152">
    <property type="entry name" value="DOMAIN SIGNALLING PROTEIN, PUTATIVE (AFU_ORTHOLOGUE AFUA_5G11310)-RELATED"/>
    <property type="match status" value="1"/>
</dbReference>
<feature type="region of interest" description="Disordered" evidence="1">
    <location>
        <begin position="1061"/>
        <end position="1153"/>
    </location>
</feature>
<gene>
    <name evidence="4" type="ORF">B0T20DRAFT_112343</name>
</gene>
<evidence type="ECO:0000256" key="2">
    <source>
        <dbReference type="SAM" id="Phobius"/>
    </source>
</evidence>
<feature type="compositionally biased region" description="Low complexity" evidence="1">
    <location>
        <begin position="1069"/>
        <end position="1084"/>
    </location>
</feature>
<feature type="compositionally biased region" description="Low complexity" evidence="1">
    <location>
        <begin position="829"/>
        <end position="862"/>
    </location>
</feature>
<evidence type="ECO:0000313" key="5">
    <source>
        <dbReference type="Proteomes" id="UP001281003"/>
    </source>
</evidence>
<feature type="transmembrane region" description="Helical" evidence="2">
    <location>
        <begin position="133"/>
        <end position="155"/>
    </location>
</feature>
<feature type="transmembrane region" description="Helical" evidence="2">
    <location>
        <begin position="57"/>
        <end position="81"/>
    </location>
</feature>
<evidence type="ECO:0000313" key="4">
    <source>
        <dbReference type="EMBL" id="KAK3401284.1"/>
    </source>
</evidence>
<feature type="transmembrane region" description="Helical" evidence="2">
    <location>
        <begin position="101"/>
        <end position="121"/>
    </location>
</feature>
<name>A0AAE0PJY9_SORBR</name>
<feature type="compositionally biased region" description="Polar residues" evidence="1">
    <location>
        <begin position="793"/>
        <end position="803"/>
    </location>
</feature>
<reference evidence="4" key="2">
    <citation type="submission" date="2023-07" db="EMBL/GenBank/DDBJ databases">
        <authorList>
            <consortium name="Lawrence Berkeley National Laboratory"/>
            <person name="Haridas S."/>
            <person name="Hensen N."/>
            <person name="Bonometti L."/>
            <person name="Westerberg I."/>
            <person name="Brannstrom I.O."/>
            <person name="Guillou S."/>
            <person name="Cros-Aarteil S."/>
            <person name="Calhoun S."/>
            <person name="Kuo A."/>
            <person name="Mondo S."/>
            <person name="Pangilinan J."/>
            <person name="Riley R."/>
            <person name="LaButti K."/>
            <person name="Andreopoulos B."/>
            <person name="Lipzen A."/>
            <person name="Chen C."/>
            <person name="Yanf M."/>
            <person name="Daum C."/>
            <person name="Ng V."/>
            <person name="Clum A."/>
            <person name="Steindorff A."/>
            <person name="Ohm R."/>
            <person name="Martin F."/>
            <person name="Silar P."/>
            <person name="Natvig D."/>
            <person name="Lalanne C."/>
            <person name="Gautier V."/>
            <person name="Ament-velasquez S.L."/>
            <person name="Kruys A."/>
            <person name="Hutchinson M.I."/>
            <person name="Powell A.J."/>
            <person name="Barry K."/>
            <person name="Miller A.N."/>
            <person name="Grigoriev I.V."/>
            <person name="Debuchy R."/>
            <person name="Gladieux P."/>
            <person name="Thoren M.H."/>
            <person name="Johannesson H."/>
        </authorList>
    </citation>
    <scope>NUCLEOTIDE SEQUENCE</scope>
    <source>
        <strain evidence="4">FGSC 1904</strain>
    </source>
</reference>
<dbReference type="InterPro" id="IPR005330">
    <property type="entry name" value="MHYT_dom"/>
</dbReference>
<evidence type="ECO:0000256" key="1">
    <source>
        <dbReference type="SAM" id="MobiDB-lite"/>
    </source>
</evidence>
<feature type="compositionally biased region" description="Polar residues" evidence="1">
    <location>
        <begin position="1098"/>
        <end position="1121"/>
    </location>
</feature>
<dbReference type="PANTHER" id="PTHR35152:SF1">
    <property type="entry name" value="DOMAIN SIGNALLING PROTEIN, PUTATIVE (AFU_ORTHOLOGUE AFUA_5G11310)-RELATED"/>
    <property type="match status" value="1"/>
</dbReference>
<feature type="region of interest" description="Disordered" evidence="1">
    <location>
        <begin position="417"/>
        <end position="458"/>
    </location>
</feature>
<feature type="region of interest" description="Disordered" evidence="1">
    <location>
        <begin position="829"/>
        <end position="867"/>
    </location>
</feature>
<reference evidence="4" key="1">
    <citation type="journal article" date="2023" name="Mol. Phylogenet. Evol.">
        <title>Genome-scale phylogeny and comparative genomics of the fungal order Sordariales.</title>
        <authorList>
            <person name="Hensen N."/>
            <person name="Bonometti L."/>
            <person name="Westerberg I."/>
            <person name="Brannstrom I.O."/>
            <person name="Guillou S."/>
            <person name="Cros-Aarteil S."/>
            <person name="Calhoun S."/>
            <person name="Haridas S."/>
            <person name="Kuo A."/>
            <person name="Mondo S."/>
            <person name="Pangilinan J."/>
            <person name="Riley R."/>
            <person name="LaButti K."/>
            <person name="Andreopoulos B."/>
            <person name="Lipzen A."/>
            <person name="Chen C."/>
            <person name="Yan M."/>
            <person name="Daum C."/>
            <person name="Ng V."/>
            <person name="Clum A."/>
            <person name="Steindorff A."/>
            <person name="Ohm R.A."/>
            <person name="Martin F."/>
            <person name="Silar P."/>
            <person name="Natvig D.O."/>
            <person name="Lalanne C."/>
            <person name="Gautier V."/>
            <person name="Ament-Velasquez S.L."/>
            <person name="Kruys A."/>
            <person name="Hutchinson M.I."/>
            <person name="Powell A.J."/>
            <person name="Barry K."/>
            <person name="Miller A.N."/>
            <person name="Grigoriev I.V."/>
            <person name="Debuchy R."/>
            <person name="Gladieux P."/>
            <person name="Hiltunen Thoren M."/>
            <person name="Johannesson H."/>
        </authorList>
    </citation>
    <scope>NUCLEOTIDE SEQUENCE</scope>
    <source>
        <strain evidence="4">FGSC 1904</strain>
    </source>
</reference>
<protein>
    <recommendedName>
        <fullName evidence="3">MHYT domain-containing protein</fullName>
    </recommendedName>
</protein>